<gene>
    <name evidence="6" type="ORF">H4R34_005336</name>
</gene>
<evidence type="ECO:0000256" key="3">
    <source>
        <dbReference type="ARBA" id="ARBA00022827"/>
    </source>
</evidence>
<dbReference type="PRINTS" id="PR00368">
    <property type="entry name" value="FADPNR"/>
</dbReference>
<dbReference type="SUPFAM" id="SSF51905">
    <property type="entry name" value="FAD/NAD(P)-binding domain"/>
    <property type="match status" value="1"/>
</dbReference>
<dbReference type="GO" id="GO:0004174">
    <property type="term" value="F:electron-transferring-flavoprotein dehydrogenase activity"/>
    <property type="evidence" value="ECO:0007669"/>
    <property type="project" value="TreeGrafter"/>
</dbReference>
<dbReference type="InterPro" id="IPR023753">
    <property type="entry name" value="FAD/NAD-binding_dom"/>
</dbReference>
<organism evidence="6 7">
    <name type="scientific">Dimargaris verticillata</name>
    <dbReference type="NCBI Taxonomy" id="2761393"/>
    <lineage>
        <taxon>Eukaryota</taxon>
        <taxon>Fungi</taxon>
        <taxon>Fungi incertae sedis</taxon>
        <taxon>Zoopagomycota</taxon>
        <taxon>Kickxellomycotina</taxon>
        <taxon>Dimargaritomycetes</taxon>
        <taxon>Dimargaritales</taxon>
        <taxon>Dimargaritaceae</taxon>
        <taxon>Dimargaris</taxon>
    </lineage>
</organism>
<name>A0A9W8B2G2_9FUNG</name>
<comment type="similarity">
    <text evidence="1">Belongs to the FAD-dependent oxidoreductase family.</text>
</comment>
<evidence type="ECO:0000259" key="5">
    <source>
        <dbReference type="Pfam" id="PF07992"/>
    </source>
</evidence>
<evidence type="ECO:0000256" key="4">
    <source>
        <dbReference type="ARBA" id="ARBA00023002"/>
    </source>
</evidence>
<proteinExistence type="inferred from homology"/>
<keyword evidence="2" id="KW-0285">Flavoprotein</keyword>
<dbReference type="Gene3D" id="3.50.50.100">
    <property type="match status" value="1"/>
</dbReference>
<keyword evidence="7" id="KW-1185">Reference proteome</keyword>
<dbReference type="EMBL" id="JANBQB010000997">
    <property type="protein sequence ID" value="KAJ1972654.1"/>
    <property type="molecule type" value="Genomic_DNA"/>
</dbReference>
<dbReference type="Pfam" id="PF07992">
    <property type="entry name" value="Pyr_redox_2"/>
    <property type="match status" value="1"/>
</dbReference>
<protein>
    <recommendedName>
        <fullName evidence="5">FAD/NAD(P)-binding domain-containing protein</fullName>
    </recommendedName>
</protein>
<dbReference type="GO" id="GO:0050660">
    <property type="term" value="F:flavin adenine dinucleotide binding"/>
    <property type="evidence" value="ECO:0007669"/>
    <property type="project" value="TreeGrafter"/>
</dbReference>
<evidence type="ECO:0000256" key="2">
    <source>
        <dbReference type="ARBA" id="ARBA00022630"/>
    </source>
</evidence>
<dbReference type="PANTHER" id="PTHR43735:SF3">
    <property type="entry name" value="FERROPTOSIS SUPPRESSOR PROTEIN 1"/>
    <property type="match status" value="1"/>
</dbReference>
<reference evidence="6" key="1">
    <citation type="submission" date="2022-07" db="EMBL/GenBank/DDBJ databases">
        <title>Phylogenomic reconstructions and comparative analyses of Kickxellomycotina fungi.</title>
        <authorList>
            <person name="Reynolds N.K."/>
            <person name="Stajich J.E."/>
            <person name="Barry K."/>
            <person name="Grigoriev I.V."/>
            <person name="Crous P."/>
            <person name="Smith M.E."/>
        </authorList>
    </citation>
    <scope>NUCLEOTIDE SEQUENCE</scope>
    <source>
        <strain evidence="6">RSA 567</strain>
    </source>
</reference>
<evidence type="ECO:0000313" key="7">
    <source>
        <dbReference type="Proteomes" id="UP001151582"/>
    </source>
</evidence>
<accession>A0A9W8B2G2</accession>
<dbReference type="PANTHER" id="PTHR43735">
    <property type="entry name" value="APOPTOSIS-INDUCING FACTOR 1"/>
    <property type="match status" value="1"/>
</dbReference>
<sequence>MVGAEGLSPTRVVVIGGAYGGAFTARALAEKLTPDQVHITVIEAKGHFYCIPGTPRALVDKSFASNIWAPLDKLFNTARVNKKFPDAPSHQVVHGTVSEVHAKHVIVQETGEFYPYDYLVVATGIQFHKPLSTAFTSRDDGMAWENKYAEQVARAKKVLVVGGGPTGVEIAGEIKHAFSDTQVTLVHSSDQLLDDRLNANFRQRLTERARQVGIQLVLGDRVAIKPTDPTDPVALPETDSPLPMKTFVTEQGRTLEADWVIQTVGGKVNTSFMAPLLANAPAGVNWDTVVEPTSNALRVYPTLQLAHPDLTNILAVGDVNNFPCIKTAFRTMNQSKIAAKNLATLILNDRRDSPQDCTALKLAPYVDNLNALIVTLGPKAAVGLLPIMGGRVFGDWVCRLIKSSDAIAGSAWSSVGSKLLKT</sequence>
<dbReference type="OrthoDB" id="202203at2759"/>
<keyword evidence="3" id="KW-0274">FAD</keyword>
<evidence type="ECO:0000256" key="1">
    <source>
        <dbReference type="ARBA" id="ARBA00006442"/>
    </source>
</evidence>
<dbReference type="InterPro" id="IPR036188">
    <property type="entry name" value="FAD/NAD-bd_sf"/>
</dbReference>
<evidence type="ECO:0000313" key="6">
    <source>
        <dbReference type="EMBL" id="KAJ1972654.1"/>
    </source>
</evidence>
<dbReference type="AlphaFoldDB" id="A0A9W8B2G2"/>
<keyword evidence="4" id="KW-0560">Oxidoreductase</keyword>
<dbReference type="GO" id="GO:0005737">
    <property type="term" value="C:cytoplasm"/>
    <property type="evidence" value="ECO:0007669"/>
    <property type="project" value="TreeGrafter"/>
</dbReference>
<comment type="caution">
    <text evidence="6">The sequence shown here is derived from an EMBL/GenBank/DDBJ whole genome shotgun (WGS) entry which is preliminary data.</text>
</comment>
<dbReference type="PRINTS" id="PR00411">
    <property type="entry name" value="PNDRDTASEI"/>
</dbReference>
<dbReference type="Proteomes" id="UP001151582">
    <property type="component" value="Unassembled WGS sequence"/>
</dbReference>
<feature type="domain" description="FAD/NAD(P)-binding" evidence="5">
    <location>
        <begin position="11"/>
        <end position="320"/>
    </location>
</feature>